<dbReference type="Gene3D" id="6.10.250.690">
    <property type="match status" value="1"/>
</dbReference>
<keyword evidence="7" id="KW-1185">Reference proteome</keyword>
<dbReference type="Pfam" id="PF00072">
    <property type="entry name" value="Response_reg"/>
    <property type="match status" value="1"/>
</dbReference>
<evidence type="ECO:0000256" key="4">
    <source>
        <dbReference type="ARBA" id="ARBA00023125"/>
    </source>
</evidence>
<keyword evidence="4" id="KW-0238">DNA-binding</keyword>
<dbReference type="SMART" id="SM00448">
    <property type="entry name" value="REC"/>
    <property type="match status" value="1"/>
</dbReference>
<dbReference type="SUPFAM" id="SSF52172">
    <property type="entry name" value="CheY-like"/>
    <property type="match status" value="1"/>
</dbReference>
<dbReference type="AlphaFoldDB" id="A0A6P1QW90"/>
<evidence type="ECO:0000313" key="7">
    <source>
        <dbReference type="Proteomes" id="UP000464318"/>
    </source>
</evidence>
<dbReference type="PROSITE" id="PS51755">
    <property type="entry name" value="OMPR_PHOB"/>
    <property type="match status" value="1"/>
</dbReference>
<dbReference type="InterPro" id="IPR036388">
    <property type="entry name" value="WH-like_DNA-bd_sf"/>
</dbReference>
<dbReference type="GO" id="GO:0006355">
    <property type="term" value="P:regulation of DNA-templated transcription"/>
    <property type="evidence" value="ECO:0007669"/>
    <property type="project" value="InterPro"/>
</dbReference>
<dbReference type="PANTHER" id="PTHR48111">
    <property type="entry name" value="REGULATOR OF RPOS"/>
    <property type="match status" value="1"/>
</dbReference>
<evidence type="ECO:0000313" key="6">
    <source>
        <dbReference type="EMBL" id="QHN65868.1"/>
    </source>
</evidence>
<dbReference type="CDD" id="cd00383">
    <property type="entry name" value="trans_reg_C"/>
    <property type="match status" value="1"/>
</dbReference>
<dbReference type="InterPro" id="IPR011006">
    <property type="entry name" value="CheY-like_superfamily"/>
</dbReference>
<dbReference type="OrthoDB" id="9790442at2"/>
<reference evidence="6 7" key="1">
    <citation type="submission" date="2018-04" db="EMBL/GenBank/DDBJ databases">
        <title>Characteristic and Complete Genome Sequencing of A Novel Member of Infective Endocarditis Causative Bacteria: Bergeyella cardium QL-PH.</title>
        <authorList>
            <person name="Pan H."/>
            <person name="Sun E."/>
            <person name="Zhang Y."/>
        </authorList>
    </citation>
    <scope>NUCLEOTIDE SEQUENCE [LARGE SCALE GENOMIC DNA]</scope>
    <source>
        <strain evidence="6 7">HPQL</strain>
    </source>
</reference>
<gene>
    <name evidence="6" type="ORF">DBX24_08240</name>
</gene>
<evidence type="ECO:0000256" key="1">
    <source>
        <dbReference type="ARBA" id="ARBA00022553"/>
    </source>
</evidence>
<dbReference type="SMART" id="SM00862">
    <property type="entry name" value="Trans_reg_C"/>
    <property type="match status" value="1"/>
</dbReference>
<name>A0A6P1QW90_9FLAO</name>
<dbReference type="PANTHER" id="PTHR48111:SF22">
    <property type="entry name" value="REGULATOR OF RPOS"/>
    <property type="match status" value="1"/>
</dbReference>
<dbReference type="EMBL" id="CP029149">
    <property type="protein sequence ID" value="QHN65868.1"/>
    <property type="molecule type" value="Genomic_DNA"/>
</dbReference>
<dbReference type="InterPro" id="IPR001867">
    <property type="entry name" value="OmpR/PhoB-type_DNA-bd"/>
</dbReference>
<accession>A0A6P1QW90</accession>
<evidence type="ECO:0000256" key="3">
    <source>
        <dbReference type="ARBA" id="ARBA00023015"/>
    </source>
</evidence>
<protein>
    <submittedName>
        <fullName evidence="6">Response regulator</fullName>
    </submittedName>
</protein>
<keyword evidence="3" id="KW-0805">Transcription regulation</keyword>
<dbReference type="PROSITE" id="PS50110">
    <property type="entry name" value="RESPONSE_REGULATORY"/>
    <property type="match status" value="1"/>
</dbReference>
<sequence>MKILIVEDEQGLRETITTFLEKENLRVEGAKNAKEGLYKVIDYEYDCILLDITLPDGNGLDILRSLKENKKTTPVIILSAKDSIDDKVSGLELGADDYLAKPFHLAELFARIKSVTRRKLQHGNSWISYKNIRLNYEDRQVTVGDEPLQLNRKEFDMLYRFISRPSKTFEKTSLAEMVWGDYIDQSESLDFIYSQVKNLRKKLKTHRSEADIIAVYGIGYKFE</sequence>
<dbReference type="Pfam" id="PF00486">
    <property type="entry name" value="Trans_reg_C"/>
    <property type="match status" value="1"/>
</dbReference>
<dbReference type="GO" id="GO:0000156">
    <property type="term" value="F:phosphorelay response regulator activity"/>
    <property type="evidence" value="ECO:0007669"/>
    <property type="project" value="TreeGrafter"/>
</dbReference>
<evidence type="ECO:0000256" key="5">
    <source>
        <dbReference type="ARBA" id="ARBA00023163"/>
    </source>
</evidence>
<dbReference type="GO" id="GO:0000976">
    <property type="term" value="F:transcription cis-regulatory region binding"/>
    <property type="evidence" value="ECO:0007669"/>
    <property type="project" value="TreeGrafter"/>
</dbReference>
<organism evidence="6 7">
    <name type="scientific">Bergeyella cardium</name>
    <dbReference type="NCBI Taxonomy" id="1585976"/>
    <lineage>
        <taxon>Bacteria</taxon>
        <taxon>Pseudomonadati</taxon>
        <taxon>Bacteroidota</taxon>
        <taxon>Flavobacteriia</taxon>
        <taxon>Flavobacteriales</taxon>
        <taxon>Weeksellaceae</taxon>
        <taxon>Bergeyella</taxon>
    </lineage>
</organism>
<dbReference type="InterPro" id="IPR039420">
    <property type="entry name" value="WalR-like"/>
</dbReference>
<keyword evidence="5" id="KW-0804">Transcription</keyword>
<dbReference type="Proteomes" id="UP000464318">
    <property type="component" value="Chromosome"/>
</dbReference>
<dbReference type="RefSeq" id="WP_120489102.1">
    <property type="nucleotide sequence ID" value="NZ_CP029149.1"/>
</dbReference>
<proteinExistence type="predicted"/>
<dbReference type="KEGG" id="bcad:DBX24_08240"/>
<dbReference type="GO" id="GO:0005829">
    <property type="term" value="C:cytosol"/>
    <property type="evidence" value="ECO:0007669"/>
    <property type="project" value="TreeGrafter"/>
</dbReference>
<dbReference type="GO" id="GO:0032993">
    <property type="term" value="C:protein-DNA complex"/>
    <property type="evidence" value="ECO:0007669"/>
    <property type="project" value="TreeGrafter"/>
</dbReference>
<dbReference type="InterPro" id="IPR001789">
    <property type="entry name" value="Sig_transdc_resp-reg_receiver"/>
</dbReference>
<keyword evidence="1" id="KW-0597">Phosphoprotein</keyword>
<evidence type="ECO:0000256" key="2">
    <source>
        <dbReference type="ARBA" id="ARBA00023012"/>
    </source>
</evidence>
<dbReference type="Gene3D" id="3.40.50.2300">
    <property type="match status" value="1"/>
</dbReference>
<keyword evidence="2" id="KW-0902">Two-component regulatory system</keyword>
<dbReference type="Gene3D" id="1.10.10.10">
    <property type="entry name" value="Winged helix-like DNA-binding domain superfamily/Winged helix DNA-binding domain"/>
    <property type="match status" value="1"/>
</dbReference>